<organism evidence="2 3">
    <name type="scientific">Novosphingobium flavum</name>
    <dbReference type="NCBI Taxonomy" id="1778672"/>
    <lineage>
        <taxon>Bacteria</taxon>
        <taxon>Pseudomonadati</taxon>
        <taxon>Pseudomonadota</taxon>
        <taxon>Alphaproteobacteria</taxon>
        <taxon>Sphingomonadales</taxon>
        <taxon>Sphingomonadaceae</taxon>
        <taxon>Novosphingobium</taxon>
    </lineage>
</organism>
<dbReference type="Proteomes" id="UP000566813">
    <property type="component" value="Unassembled WGS sequence"/>
</dbReference>
<comment type="caution">
    <text evidence="2">The sequence shown here is derived from an EMBL/GenBank/DDBJ whole genome shotgun (WGS) entry which is preliminary data.</text>
</comment>
<feature type="signal peptide" evidence="1">
    <location>
        <begin position="1"/>
        <end position="20"/>
    </location>
</feature>
<reference evidence="2 3" key="1">
    <citation type="submission" date="2020-08" db="EMBL/GenBank/DDBJ databases">
        <title>The genome sequence of type strain Novosphingobium flavum NBRC 111647.</title>
        <authorList>
            <person name="Liu Y."/>
        </authorList>
    </citation>
    <scope>NUCLEOTIDE SEQUENCE [LARGE SCALE GENOMIC DNA]</scope>
    <source>
        <strain evidence="2 3">NBRC 111647</strain>
    </source>
</reference>
<accession>A0A7X1FTR1</accession>
<keyword evidence="3" id="KW-1185">Reference proteome</keyword>
<feature type="chain" id="PRO_5031407869" evidence="1">
    <location>
        <begin position="21"/>
        <end position="129"/>
    </location>
</feature>
<dbReference type="RefSeq" id="WP_185665118.1">
    <property type="nucleotide sequence ID" value="NZ_JACLAW010000012.1"/>
</dbReference>
<sequence>MGWKFLLPGLCLVSASAAFGAAGYVNNAEQWGKLAPAEKAAYVQGLNDTANFVYTNDDLQTGIVKAARTRCLIQTKMAPNLLSDVITMAYEKNAQLRSQPPMLVYITRLSDICRVIINEDRARFGLPPQ</sequence>
<dbReference type="AlphaFoldDB" id="A0A7X1FTR1"/>
<proteinExistence type="predicted"/>
<protein>
    <submittedName>
        <fullName evidence="2">Uncharacterized protein</fullName>
    </submittedName>
</protein>
<name>A0A7X1FTR1_9SPHN</name>
<dbReference type="EMBL" id="JACLAW010000012">
    <property type="protein sequence ID" value="MBC2666820.1"/>
    <property type="molecule type" value="Genomic_DNA"/>
</dbReference>
<keyword evidence="1" id="KW-0732">Signal</keyword>
<gene>
    <name evidence="2" type="ORF">H7F51_14980</name>
</gene>
<evidence type="ECO:0000313" key="3">
    <source>
        <dbReference type="Proteomes" id="UP000566813"/>
    </source>
</evidence>
<evidence type="ECO:0000256" key="1">
    <source>
        <dbReference type="SAM" id="SignalP"/>
    </source>
</evidence>
<evidence type="ECO:0000313" key="2">
    <source>
        <dbReference type="EMBL" id="MBC2666820.1"/>
    </source>
</evidence>